<evidence type="ECO:0000313" key="3">
    <source>
        <dbReference type="Proteomes" id="UP000606498"/>
    </source>
</evidence>
<feature type="transmembrane region" description="Helical" evidence="1">
    <location>
        <begin position="40"/>
        <end position="59"/>
    </location>
</feature>
<comment type="caution">
    <text evidence="2">The sequence shown here is derived from an EMBL/GenBank/DDBJ whole genome shotgun (WGS) entry which is preliminary data.</text>
</comment>
<sequence length="169" mass="19252">MARQYRSLDRPDSAQRAKVKQQMQRETYQNMRRRQSRPKAMLGALLGAILAVWLFLFMASSNSTLVWLYMLPAVAVGLGARWLGKCFEWQLLLPVPLITLLLYSLALWLLLRFHASDLLIVPLCCGISLYCARRSLREGANKSSWHSGLHSNWRSRHLTEGMPGPVEVG</sequence>
<feature type="transmembrane region" description="Helical" evidence="1">
    <location>
        <begin position="91"/>
        <end position="109"/>
    </location>
</feature>
<keyword evidence="3" id="KW-1185">Reference proteome</keyword>
<dbReference type="RefSeq" id="WP_100142576.1">
    <property type="nucleotide sequence ID" value="NZ_BMKO01000002.1"/>
</dbReference>
<proteinExistence type="predicted"/>
<evidence type="ECO:0000256" key="1">
    <source>
        <dbReference type="SAM" id="Phobius"/>
    </source>
</evidence>
<protein>
    <submittedName>
        <fullName evidence="2">Uncharacterized protein</fullName>
    </submittedName>
</protein>
<dbReference type="EMBL" id="BMKO01000002">
    <property type="protein sequence ID" value="GGE73530.1"/>
    <property type="molecule type" value="Genomic_DNA"/>
</dbReference>
<dbReference type="Proteomes" id="UP000606498">
    <property type="component" value="Unassembled WGS sequence"/>
</dbReference>
<keyword evidence="1" id="KW-1133">Transmembrane helix</keyword>
<keyword evidence="1" id="KW-0812">Transmembrane</keyword>
<reference evidence="3" key="1">
    <citation type="journal article" date="2019" name="Int. J. Syst. Evol. Microbiol.">
        <title>The Global Catalogue of Microorganisms (GCM) 10K type strain sequencing project: providing services to taxonomists for standard genome sequencing and annotation.</title>
        <authorList>
            <consortium name="The Broad Institute Genomics Platform"/>
            <consortium name="The Broad Institute Genome Sequencing Center for Infectious Disease"/>
            <person name="Wu L."/>
            <person name="Ma J."/>
        </authorList>
    </citation>
    <scope>NUCLEOTIDE SEQUENCE [LARGE SCALE GENOMIC DNA]</scope>
    <source>
        <strain evidence="3">CGMCC 1.16033</strain>
    </source>
</reference>
<keyword evidence="1" id="KW-0472">Membrane</keyword>
<feature type="transmembrane region" description="Helical" evidence="1">
    <location>
        <begin position="65"/>
        <end position="84"/>
    </location>
</feature>
<evidence type="ECO:0000313" key="2">
    <source>
        <dbReference type="EMBL" id="GGE73530.1"/>
    </source>
</evidence>
<gene>
    <name evidence="2" type="ORF">GCM10011520_12620</name>
</gene>
<organism evidence="2 3">
    <name type="scientific">Shewanella carassii</name>
    <dbReference type="NCBI Taxonomy" id="1987584"/>
    <lineage>
        <taxon>Bacteria</taxon>
        <taxon>Pseudomonadati</taxon>
        <taxon>Pseudomonadota</taxon>
        <taxon>Gammaproteobacteria</taxon>
        <taxon>Alteromonadales</taxon>
        <taxon>Shewanellaceae</taxon>
        <taxon>Shewanella</taxon>
    </lineage>
</organism>
<accession>A0ABQ1T145</accession>
<name>A0ABQ1T145_9GAMM</name>